<dbReference type="GO" id="GO:0043248">
    <property type="term" value="P:proteasome assembly"/>
    <property type="evidence" value="ECO:0007669"/>
    <property type="project" value="InterPro"/>
</dbReference>
<dbReference type="EMBL" id="LVLJ01004028">
    <property type="protein sequence ID" value="OAE18568.1"/>
    <property type="molecule type" value="Genomic_DNA"/>
</dbReference>
<evidence type="ECO:0000313" key="2">
    <source>
        <dbReference type="Proteomes" id="UP000077202"/>
    </source>
</evidence>
<gene>
    <name evidence="1" type="ORF">AXG93_1923s1240</name>
</gene>
<dbReference type="Pfam" id="PF10178">
    <property type="entry name" value="PAC3"/>
    <property type="match status" value="1"/>
</dbReference>
<sequence>MTSFPVQSKKLSASIKGVPTELVLSAYEDSILVIVTQIGKMGTLLHARKEQAYGGAATFNVHVLMGKRDEPLLPACARQVIEHISNNGGSKSLVLSLGLKDHSPEALKSIVQLIIDNKIW</sequence>
<name>A0A176VCD0_MARPO</name>
<dbReference type="PANTHER" id="PTHR31051:SF1">
    <property type="entry name" value="PROTEASOME ASSEMBLY CHAPERONE 3"/>
    <property type="match status" value="1"/>
</dbReference>
<comment type="caution">
    <text evidence="1">The sequence shown here is derived from an EMBL/GenBank/DDBJ whole genome shotgun (WGS) entry which is preliminary data.</text>
</comment>
<dbReference type="AlphaFoldDB" id="A0A176VCD0"/>
<dbReference type="PANTHER" id="PTHR31051">
    <property type="entry name" value="PROTEASOME ASSEMBLY CHAPERONE 3"/>
    <property type="match status" value="1"/>
</dbReference>
<dbReference type="Proteomes" id="UP000077202">
    <property type="component" value="Unassembled WGS sequence"/>
</dbReference>
<dbReference type="InterPro" id="IPR053720">
    <property type="entry name" value="Psm_Assembly_Chaperone"/>
</dbReference>
<keyword evidence="2" id="KW-1185">Reference proteome</keyword>
<evidence type="ECO:0000313" key="1">
    <source>
        <dbReference type="EMBL" id="OAE18568.1"/>
    </source>
</evidence>
<reference evidence="1" key="1">
    <citation type="submission" date="2016-03" db="EMBL/GenBank/DDBJ databases">
        <title>Mechanisms controlling the formation of the plant cell surface in tip-growing cells are functionally conserved among land plants.</title>
        <authorList>
            <person name="Honkanen S."/>
            <person name="Jones V.A."/>
            <person name="Morieri G."/>
            <person name="Champion C."/>
            <person name="Hetherington A.J."/>
            <person name="Kelly S."/>
            <person name="Saint-Marcoux D."/>
            <person name="Proust H."/>
            <person name="Prescott H."/>
            <person name="Dolan L."/>
        </authorList>
    </citation>
    <scope>NUCLEOTIDE SEQUENCE [LARGE SCALE GENOMIC DNA]</scope>
    <source>
        <tissue evidence="1">Whole gametophyte</tissue>
    </source>
</reference>
<proteinExistence type="predicted"/>
<accession>A0A176VCD0</accession>
<protein>
    <submittedName>
        <fullName evidence="1">Uncharacterized protein</fullName>
    </submittedName>
</protein>
<organism evidence="1 2">
    <name type="scientific">Marchantia polymorpha subsp. ruderalis</name>
    <dbReference type="NCBI Taxonomy" id="1480154"/>
    <lineage>
        <taxon>Eukaryota</taxon>
        <taxon>Viridiplantae</taxon>
        <taxon>Streptophyta</taxon>
        <taxon>Embryophyta</taxon>
        <taxon>Marchantiophyta</taxon>
        <taxon>Marchantiopsida</taxon>
        <taxon>Marchantiidae</taxon>
        <taxon>Marchantiales</taxon>
        <taxon>Marchantiaceae</taxon>
        <taxon>Marchantia</taxon>
    </lineage>
</organism>
<dbReference type="Gene3D" id="3.30.230.90">
    <property type="match status" value="1"/>
</dbReference>
<dbReference type="InterPro" id="IPR018788">
    <property type="entry name" value="Proteasome_assmbl_chp_3"/>
</dbReference>